<accession>A0ABS5A4N1</accession>
<dbReference type="PANTHER" id="PTHR10696">
    <property type="entry name" value="GAMMA-BUTYROBETAINE HYDROXYLASE-RELATED"/>
    <property type="match status" value="1"/>
</dbReference>
<reference evidence="5 6" key="1">
    <citation type="submission" date="2021-03" db="EMBL/GenBank/DDBJ databases">
        <title>Sequencing the genomes of 1000 actinobacteria strains.</title>
        <authorList>
            <person name="Klenk H.-P."/>
        </authorList>
    </citation>
    <scope>NUCLEOTIDE SEQUENCE [LARGE SCALE GENOMIC DNA]</scope>
    <source>
        <strain evidence="5 6">DSM 44580</strain>
    </source>
</reference>
<dbReference type="EMBL" id="JAGIOO010000001">
    <property type="protein sequence ID" value="MBP2471541.1"/>
    <property type="molecule type" value="Genomic_DNA"/>
</dbReference>
<dbReference type="InterPro" id="IPR003819">
    <property type="entry name" value="TauD/TfdA-like"/>
</dbReference>
<dbReference type="Gene3D" id="3.60.130.10">
    <property type="entry name" value="Clavaminate synthase-like"/>
    <property type="match status" value="1"/>
</dbReference>
<evidence type="ECO:0000256" key="1">
    <source>
        <dbReference type="ARBA" id="ARBA00001954"/>
    </source>
</evidence>
<keyword evidence="3" id="KW-0408">Iron</keyword>
<gene>
    <name evidence="5" type="ORF">JOF53_000413</name>
</gene>
<evidence type="ECO:0000256" key="3">
    <source>
        <dbReference type="ARBA" id="ARBA00023004"/>
    </source>
</evidence>
<feature type="domain" description="TauD/TfdA-like" evidence="4">
    <location>
        <begin position="24"/>
        <end position="270"/>
    </location>
</feature>
<keyword evidence="2" id="KW-0560">Oxidoreductase</keyword>
<keyword evidence="5" id="KW-0223">Dioxygenase</keyword>
<sequence>MSVPTLDLPGATVTPLPSVGVLVQPERPGQDVRALPVAGLRDLARQHHLVLLRGFTSFDGPEELTAWSRTWGEIMMWPFGAVLELVEAQAPADHIFDNSYVPLHWDGMYREYIPEFQVFHCVSAPGGDQGGRTTFSDSTRMLANVDAETLERWAQVEVTYRIPNLSHYGGVAVSPLVVPHPVTGRPTMRYNAPPLADDETFLNRPEHEFAGVAPEQAGELVAELAGATNDSRWYYEHAWEAGDLVIADNYTLLHGRTAFTHRAPRHIRRVHVLGEPPLRNPADPATQA</sequence>
<dbReference type="RefSeq" id="WP_086782722.1">
    <property type="nucleotide sequence ID" value="NZ_JAGIOO010000001.1"/>
</dbReference>
<evidence type="ECO:0000256" key="2">
    <source>
        <dbReference type="ARBA" id="ARBA00023002"/>
    </source>
</evidence>
<dbReference type="Proteomes" id="UP001519363">
    <property type="component" value="Unassembled WGS sequence"/>
</dbReference>
<dbReference type="GO" id="GO:0051213">
    <property type="term" value="F:dioxygenase activity"/>
    <property type="evidence" value="ECO:0007669"/>
    <property type="project" value="UniProtKB-KW"/>
</dbReference>
<dbReference type="Pfam" id="PF02668">
    <property type="entry name" value="TauD"/>
    <property type="match status" value="1"/>
</dbReference>
<evidence type="ECO:0000313" key="5">
    <source>
        <dbReference type="EMBL" id="MBP2471541.1"/>
    </source>
</evidence>
<dbReference type="PANTHER" id="PTHR10696:SF53">
    <property type="entry name" value="TYROSINE ISONITRILE DESATURASE"/>
    <property type="match status" value="1"/>
</dbReference>
<dbReference type="SUPFAM" id="SSF51197">
    <property type="entry name" value="Clavaminate synthase-like"/>
    <property type="match status" value="1"/>
</dbReference>
<evidence type="ECO:0000259" key="4">
    <source>
        <dbReference type="Pfam" id="PF02668"/>
    </source>
</evidence>
<keyword evidence="6" id="KW-1185">Reference proteome</keyword>
<comment type="cofactor">
    <cofactor evidence="1">
        <name>Fe(2+)</name>
        <dbReference type="ChEBI" id="CHEBI:29033"/>
    </cofactor>
</comment>
<organism evidence="5 6">
    <name type="scientific">Crossiella equi</name>
    <dbReference type="NCBI Taxonomy" id="130796"/>
    <lineage>
        <taxon>Bacteria</taxon>
        <taxon>Bacillati</taxon>
        <taxon>Actinomycetota</taxon>
        <taxon>Actinomycetes</taxon>
        <taxon>Pseudonocardiales</taxon>
        <taxon>Pseudonocardiaceae</taxon>
        <taxon>Crossiella</taxon>
    </lineage>
</organism>
<evidence type="ECO:0000313" key="6">
    <source>
        <dbReference type="Proteomes" id="UP001519363"/>
    </source>
</evidence>
<dbReference type="InterPro" id="IPR042098">
    <property type="entry name" value="TauD-like_sf"/>
</dbReference>
<comment type="caution">
    <text evidence="5">The sequence shown here is derived from an EMBL/GenBank/DDBJ whole genome shotgun (WGS) entry which is preliminary data.</text>
</comment>
<proteinExistence type="predicted"/>
<name>A0ABS5A4N1_9PSEU</name>
<dbReference type="InterPro" id="IPR050411">
    <property type="entry name" value="AlphaKG_dependent_hydroxylases"/>
</dbReference>
<protein>
    <submittedName>
        <fullName evidence="5">Alpha-ketoglutarate-dependent taurine dioxygenase</fullName>
    </submittedName>
</protein>